<evidence type="ECO:0000256" key="1">
    <source>
        <dbReference type="SAM" id="MobiDB-lite"/>
    </source>
</evidence>
<keyword evidence="2" id="KW-0812">Transmembrane</keyword>
<evidence type="ECO:0000256" key="2">
    <source>
        <dbReference type="SAM" id="Phobius"/>
    </source>
</evidence>
<protein>
    <submittedName>
        <fullName evidence="3">Jg15842 protein</fullName>
    </submittedName>
</protein>
<evidence type="ECO:0000313" key="3">
    <source>
        <dbReference type="EMBL" id="CAH2268388.1"/>
    </source>
</evidence>
<gene>
    <name evidence="3" type="primary">jg15842</name>
    <name evidence="3" type="ORF">PAEG_LOCUS26747</name>
</gene>
<organism evidence="3 4">
    <name type="scientific">Pararge aegeria aegeria</name>
    <dbReference type="NCBI Taxonomy" id="348720"/>
    <lineage>
        <taxon>Eukaryota</taxon>
        <taxon>Metazoa</taxon>
        <taxon>Ecdysozoa</taxon>
        <taxon>Arthropoda</taxon>
        <taxon>Hexapoda</taxon>
        <taxon>Insecta</taxon>
        <taxon>Pterygota</taxon>
        <taxon>Neoptera</taxon>
        <taxon>Endopterygota</taxon>
        <taxon>Lepidoptera</taxon>
        <taxon>Glossata</taxon>
        <taxon>Ditrysia</taxon>
        <taxon>Papilionoidea</taxon>
        <taxon>Nymphalidae</taxon>
        <taxon>Satyrinae</taxon>
        <taxon>Satyrini</taxon>
        <taxon>Parargina</taxon>
        <taxon>Pararge</taxon>
    </lineage>
</organism>
<reference evidence="3" key="1">
    <citation type="submission" date="2022-03" db="EMBL/GenBank/DDBJ databases">
        <authorList>
            <person name="Lindestad O."/>
        </authorList>
    </citation>
    <scope>NUCLEOTIDE SEQUENCE</scope>
</reference>
<feature type="region of interest" description="Disordered" evidence="1">
    <location>
        <begin position="133"/>
        <end position="153"/>
    </location>
</feature>
<dbReference type="EMBL" id="CAKXAJ010026434">
    <property type="protein sequence ID" value="CAH2268388.1"/>
    <property type="molecule type" value="Genomic_DNA"/>
</dbReference>
<feature type="transmembrane region" description="Helical" evidence="2">
    <location>
        <begin position="25"/>
        <end position="45"/>
    </location>
</feature>
<evidence type="ECO:0000313" key="4">
    <source>
        <dbReference type="Proteomes" id="UP000838756"/>
    </source>
</evidence>
<dbReference type="AlphaFoldDB" id="A0A8S4SG78"/>
<dbReference type="Proteomes" id="UP000838756">
    <property type="component" value="Unassembled WGS sequence"/>
</dbReference>
<keyword evidence="2" id="KW-0472">Membrane</keyword>
<comment type="caution">
    <text evidence="3">The sequence shown here is derived from an EMBL/GenBank/DDBJ whole genome shotgun (WGS) entry which is preliminary data.</text>
</comment>
<sequence length="153" mass="17366">MPLNTTVQDSHDELWQKPLPSCGRLPAEIIMVLLLGGCGLINCYIERDNARSHKHSELQDYDHDIMGSSHNEKGFRPLSTTLAQYGFVDSTHLWEHYVELSLCRHWGKWKLEGQTPDPSGADQKRRCEAIYRPRRDADPYGASQFDGKKAGGN</sequence>
<keyword evidence="2" id="KW-1133">Transmembrane helix</keyword>
<name>A0A8S4SG78_9NEOP</name>
<keyword evidence="4" id="KW-1185">Reference proteome</keyword>
<proteinExistence type="predicted"/>
<accession>A0A8S4SG78</accession>